<accession>A0A1M3KZH6</accession>
<evidence type="ECO:0000313" key="3">
    <source>
        <dbReference type="Proteomes" id="UP000184233"/>
    </source>
</evidence>
<dbReference type="Pfam" id="PF05299">
    <property type="entry name" value="Peptidase_M61"/>
    <property type="match status" value="1"/>
</dbReference>
<dbReference type="InterPro" id="IPR040756">
    <property type="entry name" value="Peptidase_M61_N"/>
</dbReference>
<dbReference type="InterPro" id="IPR001478">
    <property type="entry name" value="PDZ"/>
</dbReference>
<dbReference type="InterPro" id="IPR041489">
    <property type="entry name" value="PDZ_6"/>
</dbReference>
<dbReference type="InterPro" id="IPR027268">
    <property type="entry name" value="Peptidase_M4/M1_CTD_sf"/>
</dbReference>
<name>A0A1M3KZH6_9BACT</name>
<dbReference type="EMBL" id="MKVH01000021">
    <property type="protein sequence ID" value="OJX57780.1"/>
    <property type="molecule type" value="Genomic_DNA"/>
</dbReference>
<dbReference type="InterPro" id="IPR007963">
    <property type="entry name" value="Peptidase_M61_catalytic"/>
</dbReference>
<protein>
    <recommendedName>
        <fullName evidence="1">PDZ domain-containing protein</fullName>
    </recommendedName>
</protein>
<comment type="caution">
    <text evidence="2">The sequence shown here is derived from an EMBL/GenBank/DDBJ whole genome shotgun (WGS) entry which is preliminary data.</text>
</comment>
<organism evidence="2 3">
    <name type="scientific">Candidatus Kapaibacterium thiocyanatum</name>
    <dbReference type="NCBI Taxonomy" id="1895771"/>
    <lineage>
        <taxon>Bacteria</taxon>
        <taxon>Pseudomonadati</taxon>
        <taxon>Candidatus Kapaibacteriota</taxon>
        <taxon>Candidatus Kapaibacteriia</taxon>
        <taxon>Candidatus Kapaibacteriales</taxon>
        <taxon>Candidatus Kapaibacteriaceae</taxon>
        <taxon>Candidatus Kapaibacterium</taxon>
    </lineage>
</organism>
<dbReference type="PIRSF" id="PIRSF016493">
    <property type="entry name" value="Glycyl_aminpptds"/>
    <property type="match status" value="1"/>
</dbReference>
<proteinExistence type="predicted"/>
<dbReference type="AlphaFoldDB" id="A0A1M3KZH6"/>
<evidence type="ECO:0000259" key="1">
    <source>
        <dbReference type="SMART" id="SM00228"/>
    </source>
</evidence>
<dbReference type="InterPro" id="IPR036034">
    <property type="entry name" value="PDZ_sf"/>
</dbReference>
<dbReference type="Pfam" id="PF17820">
    <property type="entry name" value="PDZ_6"/>
    <property type="match status" value="1"/>
</dbReference>
<gene>
    <name evidence="2" type="ORF">BGO89_07360</name>
</gene>
<dbReference type="Gene3D" id="1.10.390.10">
    <property type="entry name" value="Neutral Protease Domain 2"/>
    <property type="match status" value="1"/>
</dbReference>
<dbReference type="SMART" id="SM00228">
    <property type="entry name" value="PDZ"/>
    <property type="match status" value="1"/>
</dbReference>
<sequence length="613" mass="68706">MYSIEQRDEQLVSTTADIVYELSFDRAAQHLVGVSMRVTNVKGSTLTCVMPSWAPGSYKIRDYAGYQGNVRAWRIVDGKREPAVSRWRDKASLEITTGGASEIHLDYVVYGLERTVRTNHINRWHAFLMPVATLMYVEGRTEEIHHVLLKHDTNRWPNVSTQLSPVYPGGTPGPGLLLGALNYDILADSPIEIGDHVVRKFTAAGAEHELALVGPYSLDDRWLTEQLKIIVDTEAKLFGGVPYDRYVFIVQAYPGAGGGLEHTRSSVNAVDPSALLDKTKGIDLLSLLCHEYFHLWNVKRIRPVELGPFDYRHEAYTPMLWLAEGMTSYYDDLLTYRCGFTTETEYIAQLGRDHVSRLMRVPGRRQMSVRDSSLLAWLKLYMQSPDANNRFPSYYLKGGVIFLLLDIYIIDHTDGKKRLDDGLRTLWANYQASPDKGLTEADCIALLERGTGVQLRELLMTWLDGTDELPYDEILGAVGMRLSIEDKRAEAITFGENRTFASVPVTLFCGWSCREEGGRIVVKAVEDGSPAAQAGIGIDDEIIAVHGKRVTSVTQLDQYVAEPGGGAVQITAQCDGRIYATTLDPDYQKVYKLVDVATPSERQKTIRRTWLAK</sequence>
<dbReference type="Gene3D" id="2.60.40.3650">
    <property type="match status" value="1"/>
</dbReference>
<feature type="domain" description="PDZ" evidence="1">
    <location>
        <begin position="509"/>
        <end position="576"/>
    </location>
</feature>
<dbReference type="Proteomes" id="UP000184233">
    <property type="component" value="Unassembled WGS sequence"/>
</dbReference>
<dbReference type="SUPFAM" id="SSF55486">
    <property type="entry name" value="Metalloproteases ('zincins'), catalytic domain"/>
    <property type="match status" value="1"/>
</dbReference>
<reference evidence="2 3" key="1">
    <citation type="submission" date="2016-09" db="EMBL/GenBank/DDBJ databases">
        <title>Genome-resolved meta-omics ties microbial dynamics to process performance in biotechnology for thiocyanate degradation.</title>
        <authorList>
            <person name="Kantor R.S."/>
            <person name="Huddy R.J."/>
            <person name="Iyer R."/>
            <person name="Thomas B.C."/>
            <person name="Brown C.T."/>
            <person name="Anantharaman K."/>
            <person name="Tringe S."/>
            <person name="Hettich R.L."/>
            <person name="Harrison S.T."/>
            <person name="Banfield J.F."/>
        </authorList>
    </citation>
    <scope>NUCLEOTIDE SEQUENCE [LARGE SCALE GENOMIC DNA]</scope>
    <source>
        <strain evidence="2">59-99</strain>
    </source>
</reference>
<dbReference type="SUPFAM" id="SSF50156">
    <property type="entry name" value="PDZ domain-like"/>
    <property type="match status" value="1"/>
</dbReference>
<dbReference type="Gene3D" id="2.30.42.10">
    <property type="match status" value="1"/>
</dbReference>
<dbReference type="InterPro" id="IPR024191">
    <property type="entry name" value="Peptidase_M61"/>
</dbReference>
<evidence type="ECO:0000313" key="2">
    <source>
        <dbReference type="EMBL" id="OJX57780.1"/>
    </source>
</evidence>
<dbReference type="Pfam" id="PF17899">
    <property type="entry name" value="Peptidase_M61_N"/>
    <property type="match status" value="1"/>
</dbReference>
<dbReference type="STRING" id="1895771.BGO89_07360"/>